<keyword evidence="2 11" id="KW-1003">Cell membrane</keyword>
<evidence type="ECO:0000256" key="4">
    <source>
        <dbReference type="ARBA" id="ARBA00022679"/>
    </source>
</evidence>
<feature type="transmembrane region" description="Helical" evidence="11">
    <location>
        <begin position="184"/>
        <end position="202"/>
    </location>
</feature>
<feature type="transmembrane region" description="Helical" evidence="11">
    <location>
        <begin position="43"/>
        <end position="63"/>
    </location>
</feature>
<dbReference type="EMBL" id="PFMR01000287">
    <property type="protein sequence ID" value="PIZ14994.1"/>
    <property type="molecule type" value="Genomic_DNA"/>
</dbReference>
<dbReference type="AlphaFoldDB" id="A0A2M7S679"/>
<comment type="subcellular location">
    <subcellularLocation>
        <location evidence="11">Cell membrane</location>
        <topology evidence="11">Multi-pass membrane protein</topology>
    </subcellularLocation>
    <subcellularLocation>
        <location evidence="1">Membrane</location>
        <topology evidence="1">Multi-pass membrane protein</topology>
    </subcellularLocation>
</comment>
<feature type="transmembrane region" description="Helical" evidence="11">
    <location>
        <begin position="12"/>
        <end position="31"/>
    </location>
</feature>
<evidence type="ECO:0000256" key="2">
    <source>
        <dbReference type="ARBA" id="ARBA00022475"/>
    </source>
</evidence>
<feature type="transmembrane region" description="Helical" evidence="11">
    <location>
        <begin position="106"/>
        <end position="125"/>
    </location>
</feature>
<dbReference type="HAMAP" id="MF_02079">
    <property type="entry name" value="PGT_RodA"/>
    <property type="match status" value="1"/>
</dbReference>
<keyword evidence="8 11" id="KW-1133">Transmembrane helix</keyword>
<keyword evidence="5 11" id="KW-0812">Transmembrane</keyword>
<protein>
    <recommendedName>
        <fullName evidence="11">Peptidoglycan glycosyltransferase RodA</fullName>
        <shortName evidence="11">PGT</shortName>
        <ecNumber evidence="11">2.4.99.28</ecNumber>
    </recommendedName>
    <alternativeName>
        <fullName evidence="11">Cell elongation protein RodA</fullName>
    </alternativeName>
    <alternativeName>
        <fullName evidence="11">Cell wall polymerase</fullName>
    </alternativeName>
    <alternativeName>
        <fullName evidence="11">Peptidoglycan polymerase</fullName>
        <shortName evidence="11">PG polymerase</shortName>
    </alternativeName>
</protein>
<gene>
    <name evidence="11" type="primary">rodA</name>
    <name evidence="12" type="ORF">COY52_10575</name>
</gene>
<feature type="transmembrane region" description="Helical" evidence="11">
    <location>
        <begin position="75"/>
        <end position="94"/>
    </location>
</feature>
<accession>A0A2M7S679</accession>
<dbReference type="GO" id="GO:0008955">
    <property type="term" value="F:peptidoglycan glycosyltransferase activity"/>
    <property type="evidence" value="ECO:0007669"/>
    <property type="project" value="UniProtKB-UniRule"/>
</dbReference>
<dbReference type="PANTHER" id="PTHR30474:SF1">
    <property type="entry name" value="PEPTIDOGLYCAN GLYCOSYLTRANSFERASE MRDB"/>
    <property type="match status" value="1"/>
</dbReference>
<dbReference type="GO" id="GO:0009252">
    <property type="term" value="P:peptidoglycan biosynthetic process"/>
    <property type="evidence" value="ECO:0007669"/>
    <property type="project" value="UniProtKB-UniRule"/>
</dbReference>
<proteinExistence type="inferred from homology"/>
<comment type="caution">
    <text evidence="12">The sequence shown here is derived from an EMBL/GenBank/DDBJ whole genome shotgun (WGS) entry which is preliminary data.</text>
</comment>
<comment type="function">
    <text evidence="11">Peptidoglycan polymerase that is essential for cell wall elongation.</text>
</comment>
<dbReference type="GO" id="GO:0032153">
    <property type="term" value="C:cell division site"/>
    <property type="evidence" value="ECO:0007669"/>
    <property type="project" value="TreeGrafter"/>
</dbReference>
<dbReference type="Proteomes" id="UP000229307">
    <property type="component" value="Unassembled WGS sequence"/>
</dbReference>
<comment type="similarity">
    <text evidence="11">Belongs to the SEDS family. MrdB/RodA subfamily.</text>
</comment>
<dbReference type="GO" id="GO:0015648">
    <property type="term" value="F:lipid-linked peptidoglycan transporter activity"/>
    <property type="evidence" value="ECO:0007669"/>
    <property type="project" value="TreeGrafter"/>
</dbReference>
<evidence type="ECO:0000256" key="6">
    <source>
        <dbReference type="ARBA" id="ARBA00022960"/>
    </source>
</evidence>
<evidence type="ECO:0000313" key="13">
    <source>
        <dbReference type="Proteomes" id="UP000229307"/>
    </source>
</evidence>
<dbReference type="InterPro" id="IPR018365">
    <property type="entry name" value="Cell_cycle_FtsW-rel_CS"/>
</dbReference>
<feature type="transmembrane region" description="Helical" evidence="11">
    <location>
        <begin position="336"/>
        <end position="357"/>
    </location>
</feature>
<dbReference type="GO" id="GO:0051301">
    <property type="term" value="P:cell division"/>
    <property type="evidence" value="ECO:0007669"/>
    <property type="project" value="InterPro"/>
</dbReference>
<dbReference type="UniPathway" id="UPA00219"/>
<evidence type="ECO:0000256" key="3">
    <source>
        <dbReference type="ARBA" id="ARBA00022676"/>
    </source>
</evidence>
<dbReference type="InterPro" id="IPR011923">
    <property type="entry name" value="RodA/MrdB"/>
</dbReference>
<evidence type="ECO:0000256" key="9">
    <source>
        <dbReference type="ARBA" id="ARBA00023136"/>
    </source>
</evidence>
<evidence type="ECO:0000256" key="7">
    <source>
        <dbReference type="ARBA" id="ARBA00022984"/>
    </source>
</evidence>
<dbReference type="EC" id="2.4.99.28" evidence="11"/>
<feature type="transmembrane region" description="Helical" evidence="11">
    <location>
        <begin position="271"/>
        <end position="291"/>
    </location>
</feature>
<keyword evidence="6 11" id="KW-0133">Cell shape</keyword>
<evidence type="ECO:0000256" key="11">
    <source>
        <dbReference type="HAMAP-Rule" id="MF_02079"/>
    </source>
</evidence>
<feature type="transmembrane region" description="Helical" evidence="11">
    <location>
        <begin position="137"/>
        <end position="154"/>
    </location>
</feature>
<keyword evidence="3 11" id="KW-0328">Glycosyltransferase</keyword>
<keyword evidence="7 11" id="KW-0573">Peptidoglycan synthesis</keyword>
<evidence type="ECO:0000256" key="5">
    <source>
        <dbReference type="ARBA" id="ARBA00022692"/>
    </source>
</evidence>
<sequence>MLFDRRLLKNFDLWLVIICLLLVSAGIAAIYSATRLTDYSDLFVRQMMWAGAGLAVMLGMTFFNYRILKEWGYGIYIVSIIMLVGVLLFGKTALGAQRWFKLGPLSFQPSEFAKLAFIIVLAGYLTPEGMEKRKPAFQDLMVPVLLLFPLFILVLVQPDLGTAIVFVPVMLAMLLFAGFRAWQIFALLGAGCAFLPVAWTFLKDYQRTRLLVFLNPKLDPLGSGYHLIQSKITIGSGKFLGKGFLGGTQTQLRFLPKQHTDFIFTVIGEEFGFLGAIILLVLFMLLSYRALKATSTRDMFGRLVVVGILTIIVFQVFVNMGMCIGLMPVTGLPLPFLSYGGSALLFSFAGIGLILNVRMRHFMF</sequence>
<keyword evidence="9 11" id="KW-0472">Membrane</keyword>
<keyword evidence="4 11" id="KW-0808">Transferase</keyword>
<feature type="transmembrane region" description="Helical" evidence="11">
    <location>
        <begin position="303"/>
        <end position="330"/>
    </location>
</feature>
<dbReference type="NCBIfam" id="TIGR02210">
    <property type="entry name" value="rodA_shape"/>
    <property type="match status" value="1"/>
</dbReference>
<dbReference type="PROSITE" id="PS00428">
    <property type="entry name" value="FTSW_RODA_SPOVE"/>
    <property type="match status" value="1"/>
</dbReference>
<organism evidence="12 13">
    <name type="scientific">Candidatus Desantisbacteria bacterium CG_4_10_14_0_8_um_filter_48_22</name>
    <dbReference type="NCBI Taxonomy" id="1974543"/>
    <lineage>
        <taxon>Bacteria</taxon>
        <taxon>Candidatus Desantisiibacteriota</taxon>
    </lineage>
</organism>
<name>A0A2M7S679_9BACT</name>
<dbReference type="GO" id="GO:0005886">
    <property type="term" value="C:plasma membrane"/>
    <property type="evidence" value="ECO:0007669"/>
    <property type="project" value="UniProtKB-SubCell"/>
</dbReference>
<dbReference type="Pfam" id="PF01098">
    <property type="entry name" value="FTSW_RODA_SPOVE"/>
    <property type="match status" value="1"/>
</dbReference>
<reference evidence="13" key="1">
    <citation type="submission" date="2017-09" db="EMBL/GenBank/DDBJ databases">
        <title>Depth-based differentiation of microbial function through sediment-hosted aquifers and enrichment of novel symbionts in the deep terrestrial subsurface.</title>
        <authorList>
            <person name="Probst A.J."/>
            <person name="Ladd B."/>
            <person name="Jarett J.K."/>
            <person name="Geller-Mcgrath D.E."/>
            <person name="Sieber C.M.K."/>
            <person name="Emerson J.B."/>
            <person name="Anantharaman K."/>
            <person name="Thomas B.C."/>
            <person name="Malmstrom R."/>
            <person name="Stieglmeier M."/>
            <person name="Klingl A."/>
            <person name="Woyke T."/>
            <person name="Ryan C.M."/>
            <person name="Banfield J.F."/>
        </authorList>
    </citation>
    <scope>NUCLEOTIDE SEQUENCE [LARGE SCALE GENOMIC DNA]</scope>
</reference>
<comment type="pathway">
    <text evidence="11">Cell wall biogenesis; peptidoglycan biosynthesis.</text>
</comment>
<dbReference type="GO" id="GO:0008360">
    <property type="term" value="P:regulation of cell shape"/>
    <property type="evidence" value="ECO:0007669"/>
    <property type="project" value="UniProtKB-KW"/>
</dbReference>
<dbReference type="InterPro" id="IPR001182">
    <property type="entry name" value="FtsW/RodA"/>
</dbReference>
<dbReference type="PANTHER" id="PTHR30474">
    <property type="entry name" value="CELL CYCLE PROTEIN"/>
    <property type="match status" value="1"/>
</dbReference>
<keyword evidence="10 11" id="KW-0961">Cell wall biogenesis/degradation</keyword>
<evidence type="ECO:0000256" key="10">
    <source>
        <dbReference type="ARBA" id="ARBA00023316"/>
    </source>
</evidence>
<evidence type="ECO:0000256" key="1">
    <source>
        <dbReference type="ARBA" id="ARBA00004141"/>
    </source>
</evidence>
<evidence type="ECO:0000313" key="12">
    <source>
        <dbReference type="EMBL" id="PIZ14994.1"/>
    </source>
</evidence>
<dbReference type="GO" id="GO:0071555">
    <property type="term" value="P:cell wall organization"/>
    <property type="evidence" value="ECO:0007669"/>
    <property type="project" value="UniProtKB-KW"/>
</dbReference>
<feature type="transmembrane region" description="Helical" evidence="11">
    <location>
        <begin position="160"/>
        <end position="177"/>
    </location>
</feature>
<comment type="catalytic activity">
    <reaction evidence="11">
        <text>[GlcNAc-(1-&gt;4)-Mur2Ac(oyl-L-Ala-gamma-D-Glu-L-Lys-D-Ala-D-Ala)](n)-di-trans,octa-cis-undecaprenyl diphosphate + beta-D-GlcNAc-(1-&gt;4)-Mur2Ac(oyl-L-Ala-gamma-D-Glu-L-Lys-D-Ala-D-Ala)-di-trans,octa-cis-undecaprenyl diphosphate = [GlcNAc-(1-&gt;4)-Mur2Ac(oyl-L-Ala-gamma-D-Glu-L-Lys-D-Ala-D-Ala)](n+1)-di-trans,octa-cis-undecaprenyl diphosphate + di-trans,octa-cis-undecaprenyl diphosphate + H(+)</text>
        <dbReference type="Rhea" id="RHEA:23708"/>
        <dbReference type="Rhea" id="RHEA-COMP:9602"/>
        <dbReference type="Rhea" id="RHEA-COMP:9603"/>
        <dbReference type="ChEBI" id="CHEBI:15378"/>
        <dbReference type="ChEBI" id="CHEBI:58405"/>
        <dbReference type="ChEBI" id="CHEBI:60033"/>
        <dbReference type="ChEBI" id="CHEBI:78435"/>
        <dbReference type="EC" id="2.4.99.28"/>
    </reaction>
</comment>
<evidence type="ECO:0000256" key="8">
    <source>
        <dbReference type="ARBA" id="ARBA00022989"/>
    </source>
</evidence>